<comment type="pathway">
    <text evidence="1 7">Cofactor biosynthesis; tetrahydrofolate biosynthesis; 5,6,7,8-tetrahydrofolate from 7,8-dihydrofolate: step 1/1.</text>
</comment>
<evidence type="ECO:0000256" key="4">
    <source>
        <dbReference type="ARBA" id="ARBA00022563"/>
    </source>
</evidence>
<dbReference type="CDD" id="cd00209">
    <property type="entry name" value="DHFR"/>
    <property type="match status" value="1"/>
</dbReference>
<keyword evidence="6 7" id="KW-0560">Oxidoreductase</keyword>
<dbReference type="AlphaFoldDB" id="A0A1V4IE33"/>
<evidence type="ECO:0000256" key="1">
    <source>
        <dbReference type="ARBA" id="ARBA00004903"/>
    </source>
</evidence>
<evidence type="ECO:0000256" key="7">
    <source>
        <dbReference type="PIRNR" id="PIRNR000194"/>
    </source>
</evidence>
<dbReference type="UniPathway" id="UPA00077">
    <property type="reaction ID" value="UER00158"/>
</dbReference>
<dbReference type="GO" id="GO:0046654">
    <property type="term" value="P:tetrahydrofolate biosynthetic process"/>
    <property type="evidence" value="ECO:0007669"/>
    <property type="project" value="UniProtKB-UniPathway"/>
</dbReference>
<dbReference type="Proteomes" id="UP000190080">
    <property type="component" value="Unassembled WGS sequence"/>
</dbReference>
<dbReference type="GO" id="GO:0046452">
    <property type="term" value="P:dihydrofolate metabolic process"/>
    <property type="evidence" value="ECO:0007669"/>
    <property type="project" value="TreeGrafter"/>
</dbReference>
<dbReference type="PROSITE" id="PS51330">
    <property type="entry name" value="DHFR_2"/>
    <property type="match status" value="1"/>
</dbReference>
<dbReference type="GO" id="GO:0006730">
    <property type="term" value="P:one-carbon metabolic process"/>
    <property type="evidence" value="ECO:0007669"/>
    <property type="project" value="UniProtKB-KW"/>
</dbReference>
<evidence type="ECO:0000256" key="5">
    <source>
        <dbReference type="ARBA" id="ARBA00022857"/>
    </source>
</evidence>
<reference evidence="9 10" key="1">
    <citation type="submission" date="2017-03" db="EMBL/GenBank/DDBJ databases">
        <title>Genome sequence of Clostridium oryzae DSM 28571.</title>
        <authorList>
            <person name="Poehlein A."/>
            <person name="Daniel R."/>
        </authorList>
    </citation>
    <scope>NUCLEOTIDE SEQUENCE [LARGE SCALE GENOMIC DNA]</scope>
    <source>
        <strain evidence="9 10">DSM 28571</strain>
    </source>
</reference>
<dbReference type="InterPro" id="IPR012259">
    <property type="entry name" value="DHFR"/>
</dbReference>
<keyword evidence="4 7" id="KW-0554">One-carbon metabolism</keyword>
<dbReference type="OrthoDB" id="9804315at2"/>
<evidence type="ECO:0000256" key="6">
    <source>
        <dbReference type="ARBA" id="ARBA00023002"/>
    </source>
</evidence>
<sequence length="159" mass="18249">MLSIVVAIGKNRVIGKNGGLIWHISKDLKHFKEITMGKTIIMGRKTFESLPGVLKNRKHIVLTKNKDYSINHDSVEIINDAQSILKYQDSAEEVFIIGGAEIYKKFLPFCKRMYLTIINEEAQGDAYFPEFNVEDYTVISEEQDEENGINFKFVTLDKK</sequence>
<comment type="function">
    <text evidence="7">Key enzyme in folate metabolism. Catalyzes an essential reaction for de novo glycine and purine synthesis, and for DNA precursor synthesis.</text>
</comment>
<comment type="caution">
    <text evidence="9">The sequence shown here is derived from an EMBL/GenBank/DDBJ whole genome shotgun (WGS) entry which is preliminary data.</text>
</comment>
<dbReference type="GO" id="GO:0050661">
    <property type="term" value="F:NADP binding"/>
    <property type="evidence" value="ECO:0007669"/>
    <property type="project" value="InterPro"/>
</dbReference>
<dbReference type="RefSeq" id="WP_079427672.1">
    <property type="nucleotide sequence ID" value="NZ_MZGV01000072.1"/>
</dbReference>
<dbReference type="PANTHER" id="PTHR48069">
    <property type="entry name" value="DIHYDROFOLATE REDUCTASE"/>
    <property type="match status" value="1"/>
</dbReference>
<dbReference type="InterPro" id="IPR001796">
    <property type="entry name" value="DHFR_dom"/>
</dbReference>
<dbReference type="PRINTS" id="PR00070">
    <property type="entry name" value="DHFR"/>
</dbReference>
<gene>
    <name evidence="9" type="primary">dfrA</name>
    <name evidence="9" type="ORF">CLORY_39270</name>
</gene>
<evidence type="ECO:0000259" key="8">
    <source>
        <dbReference type="PROSITE" id="PS51330"/>
    </source>
</evidence>
<protein>
    <recommendedName>
        <fullName evidence="3 7">Dihydrofolate reductase</fullName>
        <ecNumber evidence="3 7">1.5.1.3</ecNumber>
    </recommendedName>
</protein>
<evidence type="ECO:0000313" key="10">
    <source>
        <dbReference type="Proteomes" id="UP000190080"/>
    </source>
</evidence>
<proteinExistence type="inferred from homology"/>
<dbReference type="EC" id="1.5.1.3" evidence="3 7"/>
<organism evidence="9 10">
    <name type="scientific">Clostridium oryzae</name>
    <dbReference type="NCBI Taxonomy" id="1450648"/>
    <lineage>
        <taxon>Bacteria</taxon>
        <taxon>Bacillati</taxon>
        <taxon>Bacillota</taxon>
        <taxon>Clostridia</taxon>
        <taxon>Eubacteriales</taxon>
        <taxon>Clostridiaceae</taxon>
        <taxon>Clostridium</taxon>
    </lineage>
</organism>
<dbReference type="Pfam" id="PF00186">
    <property type="entry name" value="DHFR_1"/>
    <property type="match status" value="1"/>
</dbReference>
<dbReference type="InterPro" id="IPR024072">
    <property type="entry name" value="DHFR-like_dom_sf"/>
</dbReference>
<dbReference type="Gene3D" id="3.40.430.10">
    <property type="entry name" value="Dihydrofolate Reductase, subunit A"/>
    <property type="match status" value="1"/>
</dbReference>
<accession>A0A1V4IE33</accession>
<dbReference type="PANTHER" id="PTHR48069:SF3">
    <property type="entry name" value="DIHYDROFOLATE REDUCTASE"/>
    <property type="match status" value="1"/>
</dbReference>
<comment type="catalytic activity">
    <reaction evidence="7">
        <text>(6S)-5,6,7,8-tetrahydrofolate + NADP(+) = 7,8-dihydrofolate + NADPH + H(+)</text>
        <dbReference type="Rhea" id="RHEA:15009"/>
        <dbReference type="ChEBI" id="CHEBI:15378"/>
        <dbReference type="ChEBI" id="CHEBI:57451"/>
        <dbReference type="ChEBI" id="CHEBI:57453"/>
        <dbReference type="ChEBI" id="CHEBI:57783"/>
        <dbReference type="ChEBI" id="CHEBI:58349"/>
        <dbReference type="EC" id="1.5.1.3"/>
    </reaction>
</comment>
<dbReference type="GO" id="GO:0046655">
    <property type="term" value="P:folic acid metabolic process"/>
    <property type="evidence" value="ECO:0007669"/>
    <property type="project" value="TreeGrafter"/>
</dbReference>
<dbReference type="EMBL" id="MZGV01000072">
    <property type="protein sequence ID" value="OPJ57807.1"/>
    <property type="molecule type" value="Genomic_DNA"/>
</dbReference>
<evidence type="ECO:0000256" key="2">
    <source>
        <dbReference type="ARBA" id="ARBA00009539"/>
    </source>
</evidence>
<dbReference type="STRING" id="1450648.CLORY_39270"/>
<keyword evidence="10" id="KW-1185">Reference proteome</keyword>
<dbReference type="SUPFAM" id="SSF53597">
    <property type="entry name" value="Dihydrofolate reductase-like"/>
    <property type="match status" value="1"/>
</dbReference>
<dbReference type="PIRSF" id="PIRSF000194">
    <property type="entry name" value="DHFR"/>
    <property type="match status" value="1"/>
</dbReference>
<comment type="similarity">
    <text evidence="2 7">Belongs to the dihydrofolate reductase family.</text>
</comment>
<evidence type="ECO:0000313" key="9">
    <source>
        <dbReference type="EMBL" id="OPJ57807.1"/>
    </source>
</evidence>
<dbReference type="GO" id="GO:0005829">
    <property type="term" value="C:cytosol"/>
    <property type="evidence" value="ECO:0007669"/>
    <property type="project" value="TreeGrafter"/>
</dbReference>
<keyword evidence="5 7" id="KW-0521">NADP</keyword>
<evidence type="ECO:0000256" key="3">
    <source>
        <dbReference type="ARBA" id="ARBA00012856"/>
    </source>
</evidence>
<name>A0A1V4IE33_9CLOT</name>
<dbReference type="GO" id="GO:0004146">
    <property type="term" value="F:dihydrofolate reductase activity"/>
    <property type="evidence" value="ECO:0007669"/>
    <property type="project" value="UniProtKB-EC"/>
</dbReference>
<feature type="domain" description="DHFR" evidence="8">
    <location>
        <begin position="1"/>
        <end position="158"/>
    </location>
</feature>